<dbReference type="InterPro" id="IPR002514">
    <property type="entry name" value="Transposase_8"/>
</dbReference>
<dbReference type="GO" id="GO:0043565">
    <property type="term" value="F:sequence-specific DNA binding"/>
    <property type="evidence" value="ECO:0007669"/>
    <property type="project" value="InterPro"/>
</dbReference>
<dbReference type="PANTHER" id="PTHR33609">
    <property type="entry name" value="LOW CALCIUM RESPONSE LOCUS PROTEIN S"/>
    <property type="match status" value="1"/>
</dbReference>
<dbReference type="AlphaFoldDB" id="A0A1H8JRT2"/>
<dbReference type="Pfam" id="PF01527">
    <property type="entry name" value="HTH_Tnp_1"/>
    <property type="match status" value="1"/>
</dbReference>
<dbReference type="Proteomes" id="UP000199695">
    <property type="component" value="Unassembled WGS sequence"/>
</dbReference>
<sequence length="94" mass="10998">MKRRKWTPEEKMNIVLAGLKGDISIAELCRRHNISQTLYYRWRDTFIQRGLEGLAGKPPVEKEREQIQAKIAEYEQMIGKLTVKLAQIKKTLDV</sequence>
<reference evidence="2 3" key="1">
    <citation type="submission" date="2016-10" db="EMBL/GenBank/DDBJ databases">
        <authorList>
            <person name="de Groot N.N."/>
        </authorList>
    </citation>
    <scope>NUCLEOTIDE SEQUENCE [LARGE SCALE GENOMIC DNA]</scope>
    <source>
        <strain evidence="2 3">DSM 46701</strain>
    </source>
</reference>
<keyword evidence="3" id="KW-1185">Reference proteome</keyword>
<evidence type="ECO:0000313" key="2">
    <source>
        <dbReference type="EMBL" id="SEN83067.1"/>
    </source>
</evidence>
<dbReference type="EMBL" id="FOCQ01000038">
    <property type="protein sequence ID" value="SEN83067.1"/>
    <property type="molecule type" value="Genomic_DNA"/>
</dbReference>
<dbReference type="GO" id="GO:0004803">
    <property type="term" value="F:transposase activity"/>
    <property type="evidence" value="ECO:0007669"/>
    <property type="project" value="InterPro"/>
</dbReference>
<name>A0A1H8JRT2_9BACL</name>
<evidence type="ECO:0000313" key="3">
    <source>
        <dbReference type="Proteomes" id="UP000199695"/>
    </source>
</evidence>
<dbReference type="InterPro" id="IPR010921">
    <property type="entry name" value="Trp_repressor/repl_initiator"/>
</dbReference>
<protein>
    <submittedName>
        <fullName evidence="2">Transposase</fullName>
    </submittedName>
</protein>
<accession>A0A1H8JRT2</accession>
<dbReference type="GO" id="GO:0006313">
    <property type="term" value="P:DNA transposition"/>
    <property type="evidence" value="ECO:0007669"/>
    <property type="project" value="InterPro"/>
</dbReference>
<evidence type="ECO:0000256" key="1">
    <source>
        <dbReference type="SAM" id="Coils"/>
    </source>
</evidence>
<feature type="coiled-coil region" evidence="1">
    <location>
        <begin position="64"/>
        <end position="91"/>
    </location>
</feature>
<dbReference type="PANTHER" id="PTHR33609:SF1">
    <property type="entry name" value="TRANSPOSASE"/>
    <property type="match status" value="1"/>
</dbReference>
<dbReference type="STRING" id="1173111.SAMN05444955_1382"/>
<organism evidence="2 3">
    <name type="scientific">Lihuaxuella thermophila</name>
    <dbReference type="NCBI Taxonomy" id="1173111"/>
    <lineage>
        <taxon>Bacteria</taxon>
        <taxon>Bacillati</taxon>
        <taxon>Bacillota</taxon>
        <taxon>Bacilli</taxon>
        <taxon>Bacillales</taxon>
        <taxon>Thermoactinomycetaceae</taxon>
        <taxon>Lihuaxuella</taxon>
    </lineage>
</organism>
<keyword evidence="1" id="KW-0175">Coiled coil</keyword>
<dbReference type="InterPro" id="IPR052546">
    <property type="entry name" value="Transposase_8_domain"/>
</dbReference>
<dbReference type="InterPro" id="IPR036388">
    <property type="entry name" value="WH-like_DNA-bd_sf"/>
</dbReference>
<dbReference type="SUPFAM" id="SSF48295">
    <property type="entry name" value="TrpR-like"/>
    <property type="match status" value="1"/>
</dbReference>
<gene>
    <name evidence="2" type="ORF">SAMN05444955_1382</name>
</gene>
<dbReference type="Gene3D" id="1.10.10.10">
    <property type="entry name" value="Winged helix-like DNA-binding domain superfamily/Winged helix DNA-binding domain"/>
    <property type="match status" value="1"/>
</dbReference>
<proteinExistence type="predicted"/>